<keyword evidence="3" id="KW-1185">Reference proteome</keyword>
<reference evidence="2" key="1">
    <citation type="journal article" date="2023" name="GigaByte">
        <title>Genome assembly of the bearded iris, Iris pallida Lam.</title>
        <authorList>
            <person name="Bruccoleri R.E."/>
            <person name="Oakeley E.J."/>
            <person name="Faust A.M.E."/>
            <person name="Altorfer M."/>
            <person name="Dessus-Babus S."/>
            <person name="Burckhardt D."/>
            <person name="Oertli M."/>
            <person name="Naumann U."/>
            <person name="Petersen F."/>
            <person name="Wong J."/>
        </authorList>
    </citation>
    <scope>NUCLEOTIDE SEQUENCE</scope>
    <source>
        <strain evidence="2">GSM-AAB239-AS_SAM_17_03QT</strain>
    </source>
</reference>
<sequence length="243" mass="25538">MASDSPLHIAVFPWLAAGHLIPFVELSMRIALLGHRISFLSTPPIFSASLVRIASPLSSTSELTDSTEHLRPSSAAPTTPSPAPSPTSSPLPRRRPSTGFCATTPPTGPCPSRGPSTCAPPSSPSSAPPCSARLALRTSSSAPEARPGGLHRRARLGPLPDLRGVPAAGGQDGLRTDVRSRRLRRLEGLPLRRHGQGMRPGRRPELRRARGGVAGSPQGHIWQDCAACWSLPSGGAKGVRRGR</sequence>
<evidence type="ECO:0000313" key="2">
    <source>
        <dbReference type="EMBL" id="KAJ6823084.1"/>
    </source>
</evidence>
<feature type="compositionally biased region" description="Pro residues" evidence="1">
    <location>
        <begin position="79"/>
        <end position="89"/>
    </location>
</feature>
<evidence type="ECO:0000256" key="1">
    <source>
        <dbReference type="SAM" id="MobiDB-lite"/>
    </source>
</evidence>
<dbReference type="SUPFAM" id="SSF53756">
    <property type="entry name" value="UDP-Glycosyltransferase/glycogen phosphorylase"/>
    <property type="match status" value="1"/>
</dbReference>
<evidence type="ECO:0000313" key="3">
    <source>
        <dbReference type="Proteomes" id="UP001140949"/>
    </source>
</evidence>
<reference evidence="2" key="2">
    <citation type="submission" date="2023-04" db="EMBL/GenBank/DDBJ databases">
        <authorList>
            <person name="Bruccoleri R.E."/>
            <person name="Oakeley E.J."/>
            <person name="Faust A.-M."/>
            <person name="Dessus-Babus S."/>
            <person name="Altorfer M."/>
            <person name="Burckhardt D."/>
            <person name="Oertli M."/>
            <person name="Naumann U."/>
            <person name="Petersen F."/>
            <person name="Wong J."/>
        </authorList>
    </citation>
    <scope>NUCLEOTIDE SEQUENCE</scope>
    <source>
        <strain evidence="2">GSM-AAB239-AS_SAM_17_03QT</strain>
        <tissue evidence="2">Leaf</tissue>
    </source>
</reference>
<dbReference type="Proteomes" id="UP001140949">
    <property type="component" value="Unassembled WGS sequence"/>
</dbReference>
<feature type="compositionally biased region" description="Low complexity" evidence="1">
    <location>
        <begin position="128"/>
        <end position="142"/>
    </location>
</feature>
<gene>
    <name evidence="2" type="ORF">M6B38_385380</name>
</gene>
<comment type="caution">
    <text evidence="2">The sequence shown here is derived from an EMBL/GenBank/DDBJ whole genome shotgun (WGS) entry which is preliminary data.</text>
</comment>
<organism evidence="2 3">
    <name type="scientific">Iris pallida</name>
    <name type="common">Sweet iris</name>
    <dbReference type="NCBI Taxonomy" id="29817"/>
    <lineage>
        <taxon>Eukaryota</taxon>
        <taxon>Viridiplantae</taxon>
        <taxon>Streptophyta</taxon>
        <taxon>Embryophyta</taxon>
        <taxon>Tracheophyta</taxon>
        <taxon>Spermatophyta</taxon>
        <taxon>Magnoliopsida</taxon>
        <taxon>Liliopsida</taxon>
        <taxon>Asparagales</taxon>
        <taxon>Iridaceae</taxon>
        <taxon>Iridoideae</taxon>
        <taxon>Irideae</taxon>
        <taxon>Iris</taxon>
    </lineage>
</organism>
<dbReference type="AlphaFoldDB" id="A0AAX6G2W5"/>
<feature type="region of interest" description="Disordered" evidence="1">
    <location>
        <begin position="192"/>
        <end position="217"/>
    </location>
</feature>
<name>A0AAX6G2W5_IRIPA</name>
<feature type="region of interest" description="Disordered" evidence="1">
    <location>
        <begin position="62"/>
        <end position="173"/>
    </location>
</feature>
<proteinExistence type="predicted"/>
<accession>A0AAX6G2W5</accession>
<dbReference type="Gene3D" id="3.40.50.2000">
    <property type="entry name" value="Glycogen Phosphorylase B"/>
    <property type="match status" value="1"/>
</dbReference>
<protein>
    <submittedName>
        <fullName evidence="2">UDP-glycosyltransferase 91C1-like</fullName>
    </submittedName>
</protein>
<dbReference type="EMBL" id="JANAVB010023634">
    <property type="protein sequence ID" value="KAJ6823084.1"/>
    <property type="molecule type" value="Genomic_DNA"/>
</dbReference>